<proteinExistence type="predicted"/>
<protein>
    <submittedName>
        <fullName evidence="1">Uncharacterized protein</fullName>
    </submittedName>
</protein>
<gene>
    <name evidence="1" type="ORF">QE152_g24298</name>
</gene>
<keyword evidence="2" id="KW-1185">Reference proteome</keyword>
<name>A0AAW1KG46_POPJA</name>
<reference evidence="1 2" key="1">
    <citation type="journal article" date="2024" name="BMC Genomics">
        <title>De novo assembly and annotation of Popillia japonica's genome with initial clues to its potential as an invasive pest.</title>
        <authorList>
            <person name="Cucini C."/>
            <person name="Boschi S."/>
            <person name="Funari R."/>
            <person name="Cardaioli E."/>
            <person name="Iannotti N."/>
            <person name="Marturano G."/>
            <person name="Paoli F."/>
            <person name="Bruttini M."/>
            <person name="Carapelli A."/>
            <person name="Frati F."/>
            <person name="Nardi F."/>
        </authorList>
    </citation>
    <scope>NUCLEOTIDE SEQUENCE [LARGE SCALE GENOMIC DNA]</scope>
    <source>
        <strain evidence="1">DMR45628</strain>
    </source>
</reference>
<dbReference type="EMBL" id="JASPKY010000245">
    <property type="protein sequence ID" value="KAK9717197.1"/>
    <property type="molecule type" value="Genomic_DNA"/>
</dbReference>
<comment type="caution">
    <text evidence="1">The sequence shown here is derived from an EMBL/GenBank/DDBJ whole genome shotgun (WGS) entry which is preliminary data.</text>
</comment>
<dbReference type="AlphaFoldDB" id="A0AAW1KG46"/>
<organism evidence="1 2">
    <name type="scientific">Popillia japonica</name>
    <name type="common">Japanese beetle</name>
    <dbReference type="NCBI Taxonomy" id="7064"/>
    <lineage>
        <taxon>Eukaryota</taxon>
        <taxon>Metazoa</taxon>
        <taxon>Ecdysozoa</taxon>
        <taxon>Arthropoda</taxon>
        <taxon>Hexapoda</taxon>
        <taxon>Insecta</taxon>
        <taxon>Pterygota</taxon>
        <taxon>Neoptera</taxon>
        <taxon>Endopterygota</taxon>
        <taxon>Coleoptera</taxon>
        <taxon>Polyphaga</taxon>
        <taxon>Scarabaeiformia</taxon>
        <taxon>Scarabaeidae</taxon>
        <taxon>Rutelinae</taxon>
        <taxon>Popillia</taxon>
    </lineage>
</organism>
<sequence length="79" mass="7790">MQALPSAQCCVPGDECKLGTVVGENCHGIAETLEDGVQETDDHLGAGAPCCLGLGPSGVDIHGHDPEAVAGSGFGEGSN</sequence>
<dbReference type="Proteomes" id="UP001458880">
    <property type="component" value="Unassembled WGS sequence"/>
</dbReference>
<accession>A0AAW1KG46</accession>
<evidence type="ECO:0000313" key="2">
    <source>
        <dbReference type="Proteomes" id="UP001458880"/>
    </source>
</evidence>
<evidence type="ECO:0000313" key="1">
    <source>
        <dbReference type="EMBL" id="KAK9717197.1"/>
    </source>
</evidence>